<name>A0A4P7C5C1_9GAMM</name>
<dbReference type="KEGG" id="nwr:E3U44_18075"/>
<dbReference type="EMBL" id="CP038033">
    <property type="protein sequence ID" value="QBQ56196.1"/>
    <property type="molecule type" value="Genomic_DNA"/>
</dbReference>
<reference evidence="3 4" key="1">
    <citation type="submission" date="2019-03" db="EMBL/GenBank/DDBJ databases">
        <title>The genome sequence of Nitrosococcus wardiae strain D1FHST reveals the archetypal metabolic capacity of ammonia-oxidizing Gammaproteobacteria.</title>
        <authorList>
            <person name="Wang L."/>
            <person name="Lim C.K."/>
            <person name="Hanson T.E."/>
            <person name="Dang H."/>
            <person name="Klotz M.G."/>
        </authorList>
    </citation>
    <scope>NUCLEOTIDE SEQUENCE [LARGE SCALE GENOMIC DNA]</scope>
    <source>
        <strain evidence="3 4">D1FHS</strain>
    </source>
</reference>
<organism evidence="3 4">
    <name type="scientific">Nitrosococcus wardiae</name>
    <dbReference type="NCBI Taxonomy" id="1814290"/>
    <lineage>
        <taxon>Bacteria</taxon>
        <taxon>Pseudomonadati</taxon>
        <taxon>Pseudomonadota</taxon>
        <taxon>Gammaproteobacteria</taxon>
        <taxon>Chromatiales</taxon>
        <taxon>Chromatiaceae</taxon>
        <taxon>Nitrosococcus</taxon>
    </lineage>
</organism>
<feature type="compositionally biased region" description="Gly residues" evidence="1">
    <location>
        <begin position="185"/>
        <end position="203"/>
    </location>
</feature>
<evidence type="ECO:0000313" key="4">
    <source>
        <dbReference type="Proteomes" id="UP000294325"/>
    </source>
</evidence>
<feature type="region of interest" description="Disordered" evidence="1">
    <location>
        <begin position="160"/>
        <end position="203"/>
    </location>
</feature>
<dbReference type="AlphaFoldDB" id="A0A4P7C5C1"/>
<sequence length="212" mass="20076">MSSTLIAPIYGELMNKGAKSEEFLSSGTWTRPRGVNWVWVLLVGGGGSGSVSVGSTNAAGAHGGEIVFLPVRVTGDVTVTIGAGGASKSGGGYGNDGGDTTFGSLATARGGLGGNNTSARFSAAPWAFCGLMAKGGDSSNNGGESIPGFGNGGANANSSLGGGGASGGDGTDASTTSSSNAADNSGGGTGAGGNGNSSGAGGSGRAYVFWME</sequence>
<gene>
    <name evidence="3" type="ORF">E3U44_18075</name>
</gene>
<proteinExistence type="predicted"/>
<accession>A0A4P7C5C1</accession>
<feature type="domain" description="Glycine-rich" evidence="2">
    <location>
        <begin position="28"/>
        <end position="209"/>
    </location>
</feature>
<dbReference type="RefSeq" id="WP_134359448.1">
    <property type="nucleotide sequence ID" value="NZ_CP038033.1"/>
</dbReference>
<dbReference type="Pfam" id="PF21722">
    <property type="entry name" value="Gly_rich_2"/>
    <property type="match status" value="1"/>
</dbReference>
<feature type="compositionally biased region" description="Gly residues" evidence="1">
    <location>
        <begin position="160"/>
        <end position="170"/>
    </location>
</feature>
<protein>
    <recommendedName>
        <fullName evidence="2">Glycine-rich domain-containing protein</fullName>
    </recommendedName>
</protein>
<evidence type="ECO:0000259" key="2">
    <source>
        <dbReference type="Pfam" id="PF21722"/>
    </source>
</evidence>
<keyword evidence="4" id="KW-1185">Reference proteome</keyword>
<dbReference type="InterPro" id="IPR049304">
    <property type="entry name" value="Gly_rich_dom"/>
</dbReference>
<feature type="compositionally biased region" description="Low complexity" evidence="1">
    <location>
        <begin position="171"/>
        <end position="184"/>
    </location>
</feature>
<dbReference type="Proteomes" id="UP000294325">
    <property type="component" value="Chromosome"/>
</dbReference>
<evidence type="ECO:0000256" key="1">
    <source>
        <dbReference type="SAM" id="MobiDB-lite"/>
    </source>
</evidence>
<evidence type="ECO:0000313" key="3">
    <source>
        <dbReference type="EMBL" id="QBQ56196.1"/>
    </source>
</evidence>